<comment type="function">
    <text evidence="8 13">The UvrABC repair system catalyzes the recognition and processing of DNA lesions. UvrC both incises the 5' and 3' sides of the lesion. The N-terminal half is responsible for the 3' incision and the C-terminal half is responsible for the 5' incision.</text>
</comment>
<dbReference type="InterPro" id="IPR001943">
    <property type="entry name" value="UVR_dom"/>
</dbReference>
<dbReference type="SUPFAM" id="SSF46600">
    <property type="entry name" value="C-terminal UvrC-binding domain of UvrB"/>
    <property type="match status" value="1"/>
</dbReference>
<keyword evidence="4 13" id="KW-0228">DNA excision</keyword>
<dbReference type="KEGG" id="snan:I6N98_09890"/>
<dbReference type="Pfam" id="PF01541">
    <property type="entry name" value="GIY-YIG"/>
    <property type="match status" value="1"/>
</dbReference>
<evidence type="ECO:0000259" key="16">
    <source>
        <dbReference type="PROSITE" id="PS50165"/>
    </source>
</evidence>
<keyword evidence="5 13" id="KW-0267">Excision nuclease</keyword>
<dbReference type="InterPro" id="IPR047296">
    <property type="entry name" value="GIY-YIG_UvrC_Cho"/>
</dbReference>
<dbReference type="Pfam" id="PF08459">
    <property type="entry name" value="UvrC_RNaseH_dom"/>
    <property type="match status" value="1"/>
</dbReference>
<dbReference type="InterPro" id="IPR001162">
    <property type="entry name" value="UvrC_RNase_H_dom"/>
</dbReference>
<evidence type="ECO:0000256" key="3">
    <source>
        <dbReference type="ARBA" id="ARBA00022763"/>
    </source>
</evidence>
<keyword evidence="2 13" id="KW-0963">Cytoplasm</keyword>
<dbReference type="GO" id="GO:0005737">
    <property type="term" value="C:cytoplasm"/>
    <property type="evidence" value="ECO:0007669"/>
    <property type="project" value="UniProtKB-SubCell"/>
</dbReference>
<dbReference type="Gene3D" id="1.10.150.20">
    <property type="entry name" value="5' to 3' exonuclease, C-terminal subdomain"/>
    <property type="match status" value="1"/>
</dbReference>
<feature type="domain" description="GIY-YIG" evidence="15">
    <location>
        <begin position="23"/>
        <end position="101"/>
    </location>
</feature>
<comment type="similarity">
    <text evidence="9 13">Belongs to the UvrC family.</text>
</comment>
<evidence type="ECO:0000259" key="14">
    <source>
        <dbReference type="PROSITE" id="PS50151"/>
    </source>
</evidence>
<dbReference type="GO" id="GO:0009432">
    <property type="term" value="P:SOS response"/>
    <property type="evidence" value="ECO:0007669"/>
    <property type="project" value="UniProtKB-UniRule"/>
</dbReference>
<dbReference type="Gene3D" id="4.10.860.10">
    <property type="entry name" value="UVR domain"/>
    <property type="match status" value="1"/>
</dbReference>
<dbReference type="GO" id="GO:0003677">
    <property type="term" value="F:DNA binding"/>
    <property type="evidence" value="ECO:0007669"/>
    <property type="project" value="UniProtKB-UniRule"/>
</dbReference>
<dbReference type="Pfam" id="PF02151">
    <property type="entry name" value="UVR"/>
    <property type="match status" value="1"/>
</dbReference>
<dbReference type="PANTHER" id="PTHR30562">
    <property type="entry name" value="UVRC/OXIDOREDUCTASE"/>
    <property type="match status" value="1"/>
</dbReference>
<dbReference type="Gene3D" id="3.40.1440.10">
    <property type="entry name" value="GIY-YIG endonuclease"/>
    <property type="match status" value="1"/>
</dbReference>
<organism evidence="17 18">
    <name type="scientific">Spongiibacter nanhainus</name>
    <dbReference type="NCBI Taxonomy" id="2794344"/>
    <lineage>
        <taxon>Bacteria</taxon>
        <taxon>Pseudomonadati</taxon>
        <taxon>Pseudomonadota</taxon>
        <taxon>Gammaproteobacteria</taxon>
        <taxon>Cellvibrionales</taxon>
        <taxon>Spongiibacteraceae</taxon>
        <taxon>Spongiibacter</taxon>
    </lineage>
</organism>
<dbReference type="Proteomes" id="UP000596063">
    <property type="component" value="Chromosome"/>
</dbReference>
<evidence type="ECO:0000256" key="7">
    <source>
        <dbReference type="ARBA" id="ARBA00023236"/>
    </source>
</evidence>
<dbReference type="Pfam" id="PF22920">
    <property type="entry name" value="UvrC_RNaseH"/>
    <property type="match status" value="1"/>
</dbReference>
<evidence type="ECO:0000256" key="10">
    <source>
        <dbReference type="ARBA" id="ARBA00062841"/>
    </source>
</evidence>
<sequence length="615" mass="68347">MTDHSTNGLPKFDAKRFLSNVTRKTGVYVMLDSAGEVLYVGKAKNLRNRLSSYFRASGLTSKTMALVSRIAQIEVTVTASEGEALLLEQNLIKENKPPYNILLRDDKSYPYIYLSDHRHPRLSLHRGSKRGKGQYFGPYPSASAVRESLNWLQKVFKVRQCEDSYYRNRSRPCLQYQIGRCTGPCVNMVSDDDYQRDVHHTALFLQGKNSDLLAEMADDMEAHAANLEFEKAAELRDRITYLQQVQANQCIEGESGDLDIVAGVLNAGVCCIQLLYVRKGRVLGSRSYFPKSRLEEGVESHVEAFLAQHYLTGSGAMEIPREVIVNVELPDATLLAGGLSERAGRQVAVSHRVRSHRAKWLNLAVTAAEQNLRNRLAASESMLGRYQALADALELDEPPQRLECFDISHSSGEATVASCVVFDSNGPLKSDYRRLNIDDIAAADDYAAMRQALTRRYKRVTAGEIPMPDVLFIDGGKGQLNQAKEVMAELGVDNLLMVGVAKGADRRAGLEVLIRSDDDREVTLPDNSPALHLIQHIRDESHRFAVTGHKARRDKARRTSGLEAIPGVGAKRRRELLRHFGGLQGVKAASIGDLSRVPGISDKLARDIYEGLRSE</sequence>
<comment type="subcellular location">
    <subcellularLocation>
        <location evidence="1 13">Cytoplasm</location>
    </subcellularLocation>
</comment>
<evidence type="ECO:0000256" key="13">
    <source>
        <dbReference type="HAMAP-Rule" id="MF_00203"/>
    </source>
</evidence>
<dbReference type="EMBL" id="CP066167">
    <property type="protein sequence ID" value="QQD16707.1"/>
    <property type="molecule type" value="Genomic_DNA"/>
</dbReference>
<dbReference type="SMART" id="SM00278">
    <property type="entry name" value="HhH1"/>
    <property type="match status" value="2"/>
</dbReference>
<keyword evidence="17" id="KW-0378">Hydrolase</keyword>
<dbReference type="NCBIfam" id="NF001824">
    <property type="entry name" value="PRK00558.1-5"/>
    <property type="match status" value="1"/>
</dbReference>
<accession>A0A7T4QXX7</accession>
<keyword evidence="7 13" id="KW-0742">SOS response</keyword>
<dbReference type="GO" id="GO:0009381">
    <property type="term" value="F:excinuclease ABC activity"/>
    <property type="evidence" value="ECO:0007669"/>
    <property type="project" value="UniProtKB-UniRule"/>
</dbReference>
<dbReference type="FunFam" id="3.40.1440.10:FF:000001">
    <property type="entry name" value="UvrABC system protein C"/>
    <property type="match status" value="1"/>
</dbReference>
<feature type="domain" description="UVR" evidence="14">
    <location>
        <begin position="210"/>
        <end position="245"/>
    </location>
</feature>
<reference evidence="17 18" key="1">
    <citation type="submission" date="2020-12" db="EMBL/GenBank/DDBJ databases">
        <authorList>
            <person name="Shan Y."/>
        </authorList>
    </citation>
    <scope>NUCLEOTIDE SEQUENCE [LARGE SCALE GENOMIC DNA]</scope>
    <source>
        <strain evidence="18">csc3.9</strain>
    </source>
</reference>
<dbReference type="InterPro" id="IPR010994">
    <property type="entry name" value="RuvA_2-like"/>
</dbReference>
<evidence type="ECO:0000259" key="15">
    <source>
        <dbReference type="PROSITE" id="PS50164"/>
    </source>
</evidence>
<dbReference type="Pfam" id="PF14520">
    <property type="entry name" value="HHH_5"/>
    <property type="match status" value="1"/>
</dbReference>
<name>A0A7T4QXX7_9GAMM</name>
<evidence type="ECO:0000256" key="11">
    <source>
        <dbReference type="ARBA" id="ARBA00067419"/>
    </source>
</evidence>
<protein>
    <recommendedName>
        <fullName evidence="11 13">UvrABC system protein C</fullName>
        <shortName evidence="13">Protein UvrC</shortName>
    </recommendedName>
    <alternativeName>
        <fullName evidence="12 13">Excinuclease ABC subunit C</fullName>
    </alternativeName>
</protein>
<dbReference type="PROSITE" id="PS50164">
    <property type="entry name" value="GIY_YIG"/>
    <property type="match status" value="1"/>
</dbReference>
<keyword evidence="6 13" id="KW-0234">DNA repair</keyword>
<dbReference type="NCBIfam" id="TIGR00194">
    <property type="entry name" value="uvrC"/>
    <property type="match status" value="1"/>
</dbReference>
<evidence type="ECO:0000313" key="17">
    <source>
        <dbReference type="EMBL" id="QQD16707.1"/>
    </source>
</evidence>
<dbReference type="GO" id="GO:0006289">
    <property type="term" value="P:nucleotide-excision repair"/>
    <property type="evidence" value="ECO:0007669"/>
    <property type="project" value="UniProtKB-UniRule"/>
</dbReference>
<dbReference type="InterPro" id="IPR038476">
    <property type="entry name" value="UvrC_RNase_H_dom_sf"/>
</dbReference>
<dbReference type="FunFam" id="3.30.420.340:FF:000001">
    <property type="entry name" value="UvrABC system protein C"/>
    <property type="match status" value="1"/>
</dbReference>
<dbReference type="FunFam" id="1.10.150.20:FF:000005">
    <property type="entry name" value="UvrABC system protein C"/>
    <property type="match status" value="1"/>
</dbReference>
<evidence type="ECO:0000313" key="18">
    <source>
        <dbReference type="Proteomes" id="UP000596063"/>
    </source>
</evidence>
<dbReference type="GO" id="GO:0009380">
    <property type="term" value="C:excinuclease repair complex"/>
    <property type="evidence" value="ECO:0007669"/>
    <property type="project" value="InterPro"/>
</dbReference>
<dbReference type="SUPFAM" id="SSF47781">
    <property type="entry name" value="RuvA domain 2-like"/>
    <property type="match status" value="1"/>
</dbReference>
<dbReference type="InterPro" id="IPR004791">
    <property type="entry name" value="UvrC"/>
</dbReference>
<proteinExistence type="inferred from homology"/>
<evidence type="ECO:0000256" key="1">
    <source>
        <dbReference type="ARBA" id="ARBA00004496"/>
    </source>
</evidence>
<keyword evidence="18" id="KW-1185">Reference proteome</keyword>
<gene>
    <name evidence="13 17" type="primary">uvrC</name>
    <name evidence="17" type="ORF">I6N98_09890</name>
</gene>
<dbReference type="InterPro" id="IPR035901">
    <property type="entry name" value="GIY-YIG_endonuc_sf"/>
</dbReference>
<dbReference type="SUPFAM" id="SSF82771">
    <property type="entry name" value="GIY-YIG endonuclease"/>
    <property type="match status" value="1"/>
</dbReference>
<evidence type="ECO:0000256" key="12">
    <source>
        <dbReference type="ARBA" id="ARBA00077138"/>
    </source>
</evidence>
<dbReference type="InterPro" id="IPR003583">
    <property type="entry name" value="Hlx-hairpin-Hlx_DNA-bd_motif"/>
</dbReference>
<dbReference type="PROSITE" id="PS50151">
    <property type="entry name" value="UVR"/>
    <property type="match status" value="1"/>
</dbReference>
<comment type="subunit">
    <text evidence="10 13">Interacts with UvrB in an incision complex.</text>
</comment>
<evidence type="ECO:0000256" key="6">
    <source>
        <dbReference type="ARBA" id="ARBA00023204"/>
    </source>
</evidence>
<feature type="domain" description="UvrC family homology region profile" evidence="16">
    <location>
        <begin position="260"/>
        <end position="487"/>
    </location>
</feature>
<dbReference type="Gene3D" id="3.30.420.340">
    <property type="entry name" value="UvrC, RNAse H endonuclease domain"/>
    <property type="match status" value="1"/>
</dbReference>
<dbReference type="InterPro" id="IPR050066">
    <property type="entry name" value="UvrABC_protein_C"/>
</dbReference>
<dbReference type="CDD" id="cd10434">
    <property type="entry name" value="GIY-YIG_UvrC_Cho"/>
    <property type="match status" value="1"/>
</dbReference>
<dbReference type="AlphaFoldDB" id="A0A7T4QXX7"/>
<evidence type="ECO:0000256" key="9">
    <source>
        <dbReference type="ARBA" id="ARBA00061531"/>
    </source>
</evidence>
<evidence type="ECO:0000256" key="4">
    <source>
        <dbReference type="ARBA" id="ARBA00022769"/>
    </source>
</evidence>
<dbReference type="PANTHER" id="PTHR30562:SF1">
    <property type="entry name" value="UVRABC SYSTEM PROTEIN C"/>
    <property type="match status" value="1"/>
</dbReference>
<dbReference type="SMART" id="SM00465">
    <property type="entry name" value="GIYc"/>
    <property type="match status" value="1"/>
</dbReference>
<dbReference type="HAMAP" id="MF_00203">
    <property type="entry name" value="UvrC"/>
    <property type="match status" value="1"/>
</dbReference>
<evidence type="ECO:0000256" key="2">
    <source>
        <dbReference type="ARBA" id="ARBA00022490"/>
    </source>
</evidence>
<dbReference type="PROSITE" id="PS50165">
    <property type="entry name" value="UVRC"/>
    <property type="match status" value="1"/>
</dbReference>
<keyword evidence="3 13" id="KW-0227">DNA damage</keyword>
<dbReference type="InterPro" id="IPR036876">
    <property type="entry name" value="UVR_dom_sf"/>
</dbReference>
<dbReference type="RefSeq" id="WP_198568209.1">
    <property type="nucleotide sequence ID" value="NZ_CP066167.1"/>
</dbReference>
<evidence type="ECO:0000256" key="8">
    <source>
        <dbReference type="ARBA" id="ARBA00059452"/>
    </source>
</evidence>
<dbReference type="InterPro" id="IPR000305">
    <property type="entry name" value="GIY-YIG_endonuc"/>
</dbReference>
<evidence type="ECO:0000256" key="5">
    <source>
        <dbReference type="ARBA" id="ARBA00022881"/>
    </source>
</evidence>